<feature type="transmembrane region" description="Helical" evidence="1">
    <location>
        <begin position="20"/>
        <end position="38"/>
    </location>
</feature>
<name>A0A292YG02_9BACL</name>
<dbReference type="AlphaFoldDB" id="A0A292YG02"/>
<dbReference type="RefSeq" id="WP_096180931.1">
    <property type="nucleotide sequence ID" value="NZ_BDUF01000018.1"/>
</dbReference>
<evidence type="ECO:0000256" key="1">
    <source>
        <dbReference type="SAM" id="Phobius"/>
    </source>
</evidence>
<evidence type="ECO:0000313" key="2">
    <source>
        <dbReference type="EMBL" id="GAX89237.1"/>
    </source>
</evidence>
<feature type="transmembrane region" description="Helical" evidence="1">
    <location>
        <begin position="44"/>
        <end position="64"/>
    </location>
</feature>
<proteinExistence type="predicted"/>
<gene>
    <name evidence="2" type="ORF">EFBL_0855</name>
</gene>
<organism evidence="2 3">
    <name type="scientific">Effusibacillus lacus</name>
    <dbReference type="NCBI Taxonomy" id="1348429"/>
    <lineage>
        <taxon>Bacteria</taxon>
        <taxon>Bacillati</taxon>
        <taxon>Bacillota</taxon>
        <taxon>Bacilli</taxon>
        <taxon>Bacillales</taxon>
        <taxon>Alicyclobacillaceae</taxon>
        <taxon>Effusibacillus</taxon>
    </lineage>
</organism>
<keyword evidence="3" id="KW-1185">Reference proteome</keyword>
<keyword evidence="1" id="KW-0812">Transmembrane</keyword>
<accession>A0A292YG02</accession>
<comment type="caution">
    <text evidence="2">The sequence shown here is derived from an EMBL/GenBank/DDBJ whole genome shotgun (WGS) entry which is preliminary data.</text>
</comment>
<keyword evidence="1" id="KW-0472">Membrane</keyword>
<evidence type="ECO:0000313" key="3">
    <source>
        <dbReference type="Proteomes" id="UP000217785"/>
    </source>
</evidence>
<dbReference type="EMBL" id="BDUF01000018">
    <property type="protein sequence ID" value="GAX89237.1"/>
    <property type="molecule type" value="Genomic_DNA"/>
</dbReference>
<protein>
    <submittedName>
        <fullName evidence="2">Uncharacterized protein</fullName>
    </submittedName>
</protein>
<sequence>MAKTYGLWELAQTSESRWKIYLYTMVAVTAFTSVAFLFPALMTVFFFPVLIAGIIAYVLFLMLIRQADQSFRI</sequence>
<keyword evidence="1" id="KW-1133">Transmembrane helix</keyword>
<dbReference type="Proteomes" id="UP000217785">
    <property type="component" value="Unassembled WGS sequence"/>
</dbReference>
<reference evidence="3" key="1">
    <citation type="submission" date="2017-07" db="EMBL/GenBank/DDBJ databases">
        <title>Draft genome sequence of Effusibacillus lacus strain skLN1.</title>
        <authorList>
            <person name="Watanabe M."/>
            <person name="Kojima H."/>
            <person name="Fukui M."/>
        </authorList>
    </citation>
    <scope>NUCLEOTIDE SEQUENCE [LARGE SCALE GENOMIC DNA]</scope>
    <source>
        <strain evidence="3">skLN1</strain>
    </source>
</reference>